<evidence type="ECO:0000313" key="2">
    <source>
        <dbReference type="Proteomes" id="UP000245647"/>
    </source>
</evidence>
<dbReference type="EMBL" id="QEAS01000023">
    <property type="protein sequence ID" value="PWG78571.1"/>
    <property type="molecule type" value="Genomic_DNA"/>
</dbReference>
<protein>
    <submittedName>
        <fullName evidence="1">Uncharacterized protein</fullName>
    </submittedName>
</protein>
<evidence type="ECO:0000313" key="1">
    <source>
        <dbReference type="EMBL" id="PWG78571.1"/>
    </source>
</evidence>
<keyword evidence="2" id="KW-1185">Reference proteome</keyword>
<sequence length="75" mass="8964">MANDFIKEKQFEMKLIEIYRQHPWLGDEISQQEFICLFPMHYKNGNPQRPEKPAEVDLDRDTFLKVLVAFKSSFS</sequence>
<dbReference type="AlphaFoldDB" id="A0A2U2PAY9"/>
<proteinExistence type="predicted"/>
<dbReference type="OrthoDB" id="799215at2"/>
<name>A0A2U2PAY9_9SPHI</name>
<comment type="caution">
    <text evidence="1">The sequence shown here is derived from an EMBL/GenBank/DDBJ whole genome shotgun (WGS) entry which is preliminary data.</text>
</comment>
<dbReference type="RefSeq" id="WP_109417897.1">
    <property type="nucleotide sequence ID" value="NZ_QEAS01000023.1"/>
</dbReference>
<gene>
    <name evidence="1" type="ORF">DDR33_21655</name>
</gene>
<dbReference type="Proteomes" id="UP000245647">
    <property type="component" value="Unassembled WGS sequence"/>
</dbReference>
<organism evidence="1 2">
    <name type="scientific">Pararcticibacter amylolyticus</name>
    <dbReference type="NCBI Taxonomy" id="2173175"/>
    <lineage>
        <taxon>Bacteria</taxon>
        <taxon>Pseudomonadati</taxon>
        <taxon>Bacteroidota</taxon>
        <taxon>Sphingobacteriia</taxon>
        <taxon>Sphingobacteriales</taxon>
        <taxon>Sphingobacteriaceae</taxon>
        <taxon>Pararcticibacter</taxon>
    </lineage>
</organism>
<accession>A0A2U2PAY9</accession>
<reference evidence="1 2" key="1">
    <citation type="submission" date="2018-04" db="EMBL/GenBank/DDBJ databases">
        <title>Pedobacter chongqingensis sp. nov., isolated from a rottenly hemp rope.</title>
        <authorList>
            <person name="Cai Y."/>
        </authorList>
    </citation>
    <scope>NUCLEOTIDE SEQUENCE [LARGE SCALE GENOMIC DNA]</scope>
    <source>
        <strain evidence="1 2">FJ4-8</strain>
    </source>
</reference>